<evidence type="ECO:0000313" key="6">
    <source>
        <dbReference type="EMBL" id="QLQ79788.1"/>
    </source>
</evidence>
<evidence type="ECO:0000256" key="5">
    <source>
        <dbReference type="PROSITE-ProRule" id="PRU00221"/>
    </source>
</evidence>
<dbReference type="PROSITE" id="PS50082">
    <property type="entry name" value="WD_REPEATS_2"/>
    <property type="match status" value="1"/>
</dbReference>
<evidence type="ECO:0000256" key="1">
    <source>
        <dbReference type="ARBA" id="ARBA00004123"/>
    </source>
</evidence>
<gene>
    <name evidence="6" type="ORF">HG537_0C04370</name>
</gene>
<comment type="subcellular location">
    <subcellularLocation>
        <location evidence="1">Nucleus</location>
    </subcellularLocation>
</comment>
<dbReference type="PROSITE" id="PS50294">
    <property type="entry name" value="WD_REPEATS_REGION"/>
    <property type="match status" value="1"/>
</dbReference>
<evidence type="ECO:0000256" key="3">
    <source>
        <dbReference type="ARBA" id="ARBA00022737"/>
    </source>
</evidence>
<keyword evidence="2 5" id="KW-0853">WD repeat</keyword>
<keyword evidence="3" id="KW-0677">Repeat</keyword>
<feature type="repeat" description="WD" evidence="5">
    <location>
        <begin position="69"/>
        <end position="102"/>
    </location>
</feature>
<dbReference type="InterPro" id="IPR037850">
    <property type="entry name" value="RBBP5/Swd1"/>
</dbReference>
<protein>
    <submittedName>
        <fullName evidence="6">Uncharacterized protein</fullName>
    </submittedName>
</protein>
<accession>A0A7H9HPY0</accession>
<keyword evidence="4" id="KW-0539">Nucleus</keyword>
<keyword evidence="7" id="KW-1185">Reference proteome</keyword>
<dbReference type="InterPro" id="IPR015943">
    <property type="entry name" value="WD40/YVTN_repeat-like_dom_sf"/>
</dbReference>
<dbReference type="AlphaFoldDB" id="A0A7H9HPY0"/>
<dbReference type="InterPro" id="IPR001680">
    <property type="entry name" value="WD40_rpt"/>
</dbReference>
<dbReference type="PANTHER" id="PTHR44040:SF1">
    <property type="entry name" value="RETINOBLASTOMA-BINDING PROTEIN 5"/>
    <property type="match status" value="1"/>
</dbReference>
<evidence type="ECO:0000313" key="7">
    <source>
        <dbReference type="Proteomes" id="UP000510647"/>
    </source>
</evidence>
<dbReference type="InterPro" id="IPR036322">
    <property type="entry name" value="WD40_repeat_dom_sf"/>
</dbReference>
<dbReference type="PANTHER" id="PTHR44040">
    <property type="entry name" value="RETINOBLASTOMA-BINDING PROTEIN 5"/>
    <property type="match status" value="1"/>
</dbReference>
<dbReference type="Proteomes" id="UP000510647">
    <property type="component" value="Chromosome 3"/>
</dbReference>
<dbReference type="OrthoDB" id="196858at2759"/>
<dbReference type="Gene3D" id="2.130.10.10">
    <property type="entry name" value="YVTN repeat-like/Quinoprotein amine dehydrogenase"/>
    <property type="match status" value="1"/>
</dbReference>
<organism evidence="6 7">
    <name type="scientific">Torulaspora globosa</name>
    <dbReference type="NCBI Taxonomy" id="48254"/>
    <lineage>
        <taxon>Eukaryota</taxon>
        <taxon>Fungi</taxon>
        <taxon>Dikarya</taxon>
        <taxon>Ascomycota</taxon>
        <taxon>Saccharomycotina</taxon>
        <taxon>Saccharomycetes</taxon>
        <taxon>Saccharomycetales</taxon>
        <taxon>Saccharomycetaceae</taxon>
        <taxon>Torulaspora</taxon>
    </lineage>
</organism>
<dbReference type="Pfam" id="PF00400">
    <property type="entry name" value="WD40"/>
    <property type="match status" value="1"/>
</dbReference>
<dbReference type="SMART" id="SM00320">
    <property type="entry name" value="WD40"/>
    <property type="match status" value="4"/>
</dbReference>
<dbReference type="PROSITE" id="PS00678">
    <property type="entry name" value="WD_REPEATS_1"/>
    <property type="match status" value="1"/>
</dbReference>
<evidence type="ECO:0000256" key="2">
    <source>
        <dbReference type="ARBA" id="ARBA00022574"/>
    </source>
</evidence>
<dbReference type="GO" id="GO:0048188">
    <property type="term" value="C:Set1C/COMPASS complex"/>
    <property type="evidence" value="ECO:0007669"/>
    <property type="project" value="InterPro"/>
</dbReference>
<dbReference type="EMBL" id="CP059269">
    <property type="protein sequence ID" value="QLQ79788.1"/>
    <property type="molecule type" value="Genomic_DNA"/>
</dbReference>
<evidence type="ECO:0000256" key="4">
    <source>
        <dbReference type="ARBA" id="ARBA00023242"/>
    </source>
</evidence>
<dbReference type="InterPro" id="IPR019775">
    <property type="entry name" value="WD40_repeat_CS"/>
</dbReference>
<name>A0A7H9HPY0_9SACH</name>
<proteinExistence type="predicted"/>
<reference evidence="6 7" key="1">
    <citation type="submission" date="2020-06" db="EMBL/GenBank/DDBJ databases">
        <title>The yeast mating-type switching endonuclease HO is a domesticated member of an unorthodox homing genetic element family.</title>
        <authorList>
            <person name="Coughlan A.Y."/>
            <person name="Lombardi L."/>
            <person name="Braun-Galleani S."/>
            <person name="Martos A.R."/>
            <person name="Galeote V."/>
            <person name="Bigey F."/>
            <person name="Dequin S."/>
            <person name="Byrne K.P."/>
            <person name="Wolfe K.H."/>
        </authorList>
    </citation>
    <scope>NUCLEOTIDE SEQUENCE [LARGE SCALE GENOMIC DNA]</scope>
    <source>
        <strain evidence="6 7">CBS2947</strain>
    </source>
</reference>
<sequence length="437" mass="49613">MTNLLLQDPFAVLKEYPDKLVHILENPLRTECLQFSPRGDYLALGCANGGVVIYDVDTHRPIQFLGSKLGAHIRSVQSVSWSFCGRYILSAGQDWFVKLWDLGAPEQPLKQIALQSSVWNCQWIDSKVFTCIATAVEEDTAFIIDFSGIPKLKPLGESDEDGSVTNQGYGLTSVVHSKFRDIVITGTSKGWINFYRICGDEEFELIKSLKVANSNIKHLIVSQNGQKLGINSSDRIIRQYSLNFSDDITAVEVELEHKYQDVINKLQWNSIFFGSKSADYLVASTHGSSAHELYLWETHSGTLVRVLEGAEEELMDIDWNFYNMSIASNGLESGDVYAWSIVPAPKWSALAPDFEEVEENIDYQEKEDEFDQVHEQEQQQEIDLVEEVDIDLRTREKYDVRGNDLLIPRFTIPTDYERIIIMKQANKMAQNMAKESA</sequence>
<dbReference type="SUPFAM" id="SSF50978">
    <property type="entry name" value="WD40 repeat-like"/>
    <property type="match status" value="1"/>
</dbReference>